<name>A0A4Q7M097_9MICO</name>
<dbReference type="EMBL" id="SGWX01000001">
    <property type="protein sequence ID" value="RZS60754.1"/>
    <property type="molecule type" value="Genomic_DNA"/>
</dbReference>
<evidence type="ECO:0000313" key="2">
    <source>
        <dbReference type="EMBL" id="RZS60754.1"/>
    </source>
</evidence>
<gene>
    <name evidence="2" type="ORF">EV386_1034</name>
</gene>
<dbReference type="OrthoDB" id="7605626at2"/>
<feature type="compositionally biased region" description="Polar residues" evidence="1">
    <location>
        <begin position="334"/>
        <end position="347"/>
    </location>
</feature>
<evidence type="ECO:0000313" key="3">
    <source>
        <dbReference type="Proteomes" id="UP000293852"/>
    </source>
</evidence>
<feature type="region of interest" description="Disordered" evidence="1">
    <location>
        <begin position="314"/>
        <end position="356"/>
    </location>
</feature>
<reference evidence="2 3" key="1">
    <citation type="submission" date="2019-02" db="EMBL/GenBank/DDBJ databases">
        <title>Sequencing the genomes of 1000 actinobacteria strains.</title>
        <authorList>
            <person name="Klenk H.-P."/>
        </authorList>
    </citation>
    <scope>NUCLEOTIDE SEQUENCE [LARGE SCALE GENOMIC DNA]</scope>
    <source>
        <strain evidence="2 3">DSM 16932</strain>
    </source>
</reference>
<sequence length="356" mass="38326">MYTTDESMRIEQESHLKLLHEKLATAVGALVTGEEWMRALMVSARLRAYSAMNGVLICVGLAEQHAQGLVPTDTPTMVAGIKQWNSLGRTVIKGQHGLVIRLPVFGRYTAEYPDAPEATWRRLGNWERLAPGEVLKRRLVNTKVGRVFDICQTEGAPVEPLPAPVLLTGQAPESLWDGIAAQIAAHGFDLQLVGSAAEIGGANGLTNYLTKTVQVRTDVEPLSAARTLTHELAHLLAHGPSAEDATMHRGIVEVEAESTAALVLGAHGVDTSRYTVPYVATWASSVPGDQVETVMRTFDRVAKTATTILGQLDTAQVGNGLPPGLDRDGHTRQRGASRNGPTTQRATGRTREVVSR</sequence>
<dbReference type="RefSeq" id="WP_130412922.1">
    <property type="nucleotide sequence ID" value="NZ_SGWX01000001.1"/>
</dbReference>
<dbReference type="AlphaFoldDB" id="A0A4Q7M097"/>
<dbReference type="Proteomes" id="UP000293852">
    <property type="component" value="Unassembled WGS sequence"/>
</dbReference>
<comment type="caution">
    <text evidence="2">The sequence shown here is derived from an EMBL/GenBank/DDBJ whole genome shotgun (WGS) entry which is preliminary data.</text>
</comment>
<accession>A0A4Q7M097</accession>
<evidence type="ECO:0000256" key="1">
    <source>
        <dbReference type="SAM" id="MobiDB-lite"/>
    </source>
</evidence>
<organism evidence="2 3">
    <name type="scientific">Xylanimonas ulmi</name>
    <dbReference type="NCBI Taxonomy" id="228973"/>
    <lineage>
        <taxon>Bacteria</taxon>
        <taxon>Bacillati</taxon>
        <taxon>Actinomycetota</taxon>
        <taxon>Actinomycetes</taxon>
        <taxon>Micrococcales</taxon>
        <taxon>Promicromonosporaceae</taxon>
        <taxon>Xylanimonas</taxon>
    </lineage>
</organism>
<protein>
    <submittedName>
        <fullName evidence="2">Antirestriction protein ArdC</fullName>
    </submittedName>
</protein>
<proteinExistence type="predicted"/>
<keyword evidence="3" id="KW-1185">Reference proteome</keyword>